<dbReference type="AlphaFoldDB" id="A0A8H6CDI1"/>
<dbReference type="Proteomes" id="UP000593566">
    <property type="component" value="Unassembled WGS sequence"/>
</dbReference>
<reference evidence="2 3" key="1">
    <citation type="journal article" date="2020" name="Genomics">
        <title>Complete, high-quality genomes from long-read metagenomic sequencing of two wolf lichen thalli reveals enigmatic genome architecture.</title>
        <authorList>
            <person name="McKenzie S.K."/>
            <person name="Walston R.F."/>
            <person name="Allen J.L."/>
        </authorList>
    </citation>
    <scope>NUCLEOTIDE SEQUENCE [LARGE SCALE GENOMIC DNA]</scope>
    <source>
        <strain evidence="2">WasteWater1</strain>
    </source>
</reference>
<dbReference type="PANTHER" id="PTHR13887:SF52">
    <property type="entry name" value="DSBA-LIKE THIOREDOXIN DOMAIN-CONTAINING PROTEIN"/>
    <property type="match status" value="1"/>
</dbReference>
<accession>A0A8H6CDI1</accession>
<keyword evidence="3" id="KW-1185">Reference proteome</keyword>
<organism evidence="2 3">
    <name type="scientific">Letharia lupina</name>
    <dbReference type="NCBI Taxonomy" id="560253"/>
    <lineage>
        <taxon>Eukaryota</taxon>
        <taxon>Fungi</taxon>
        <taxon>Dikarya</taxon>
        <taxon>Ascomycota</taxon>
        <taxon>Pezizomycotina</taxon>
        <taxon>Lecanoromycetes</taxon>
        <taxon>OSLEUM clade</taxon>
        <taxon>Lecanoromycetidae</taxon>
        <taxon>Lecanorales</taxon>
        <taxon>Lecanorineae</taxon>
        <taxon>Parmeliaceae</taxon>
        <taxon>Letharia</taxon>
    </lineage>
</organism>
<dbReference type="PANTHER" id="PTHR13887">
    <property type="entry name" value="GLUTATHIONE S-TRANSFERASE KAPPA"/>
    <property type="match status" value="1"/>
</dbReference>
<dbReference type="GO" id="GO:0016491">
    <property type="term" value="F:oxidoreductase activity"/>
    <property type="evidence" value="ECO:0007669"/>
    <property type="project" value="InterPro"/>
</dbReference>
<comment type="caution">
    <text evidence="2">The sequence shown here is derived from an EMBL/GenBank/DDBJ whole genome shotgun (WGS) entry which is preliminary data.</text>
</comment>
<feature type="domain" description="DSBA-like thioredoxin" evidence="1">
    <location>
        <begin position="7"/>
        <end position="226"/>
    </location>
</feature>
<dbReference type="SUPFAM" id="SSF52833">
    <property type="entry name" value="Thioredoxin-like"/>
    <property type="match status" value="1"/>
</dbReference>
<evidence type="ECO:0000313" key="3">
    <source>
        <dbReference type="Proteomes" id="UP000593566"/>
    </source>
</evidence>
<dbReference type="RefSeq" id="XP_037150679.1">
    <property type="nucleotide sequence ID" value="XM_037293026.1"/>
</dbReference>
<dbReference type="GeneID" id="59330513"/>
<dbReference type="EMBL" id="JACCJB010000014">
    <property type="protein sequence ID" value="KAF6221244.1"/>
    <property type="molecule type" value="Genomic_DNA"/>
</dbReference>
<gene>
    <name evidence="2" type="ORF">HO133_002099</name>
</gene>
<dbReference type="InterPro" id="IPR001853">
    <property type="entry name" value="DSBA-like_thioredoxin_dom"/>
</dbReference>
<evidence type="ECO:0000313" key="2">
    <source>
        <dbReference type="EMBL" id="KAF6221244.1"/>
    </source>
</evidence>
<evidence type="ECO:0000259" key="1">
    <source>
        <dbReference type="Pfam" id="PF01323"/>
    </source>
</evidence>
<dbReference type="InterPro" id="IPR036249">
    <property type="entry name" value="Thioredoxin-like_sf"/>
</dbReference>
<sequence length="236" mass="26985">MVYESQISFTLDTICPWTYLAKKRFKEERLICFSNTANPALKQFRSSPSAEDVKFTVKYFPYQLYPEASNQGEDKYKTTKYSNSEEQMRKYTTLMSAYGVGVGIDFKFHGMVANTLSAHRLIQHFQEEMGPETADKIVDSLYRQYFEEEAHPAAPTTLLQAALDGGVERSKAEAFVGDDYEALPETKLLIREQASNGIDAVPYVVLEGKRRDFTLEGAKEVDEYLKEFDRVVKESK</sequence>
<proteinExistence type="predicted"/>
<protein>
    <recommendedName>
        <fullName evidence="1">DSBA-like thioredoxin domain-containing protein</fullName>
    </recommendedName>
</protein>
<dbReference type="Pfam" id="PF01323">
    <property type="entry name" value="DSBA"/>
    <property type="match status" value="1"/>
</dbReference>
<name>A0A8H6CDI1_9LECA</name>
<dbReference type="Gene3D" id="3.40.30.10">
    <property type="entry name" value="Glutaredoxin"/>
    <property type="match status" value="1"/>
</dbReference>